<protein>
    <submittedName>
        <fullName evidence="6">Transcriptional regulator, TetR family</fullName>
    </submittedName>
</protein>
<keyword evidence="2 4" id="KW-0238">DNA-binding</keyword>
<dbReference type="SUPFAM" id="SSF46689">
    <property type="entry name" value="Homeodomain-like"/>
    <property type="match status" value="1"/>
</dbReference>
<dbReference type="PANTHER" id="PTHR47506:SF10">
    <property type="entry name" value="TRANSCRIPTIONAL REGULATORY PROTEIN"/>
    <property type="match status" value="1"/>
</dbReference>
<dbReference type="EMBL" id="JAMTCK010000003">
    <property type="protein sequence ID" value="MCP2164515.1"/>
    <property type="molecule type" value="Genomic_DNA"/>
</dbReference>
<feature type="DNA-binding region" description="H-T-H motif" evidence="4">
    <location>
        <begin position="32"/>
        <end position="51"/>
    </location>
</feature>
<dbReference type="Pfam" id="PF16925">
    <property type="entry name" value="TetR_C_13"/>
    <property type="match status" value="1"/>
</dbReference>
<dbReference type="InterPro" id="IPR011075">
    <property type="entry name" value="TetR_C"/>
</dbReference>
<dbReference type="AlphaFoldDB" id="A0AAE3GAH1"/>
<dbReference type="Gene3D" id="1.10.10.60">
    <property type="entry name" value="Homeodomain-like"/>
    <property type="match status" value="1"/>
</dbReference>
<organism evidence="6 7">
    <name type="scientific">Goodfellowiella coeruleoviolacea</name>
    <dbReference type="NCBI Taxonomy" id="334858"/>
    <lineage>
        <taxon>Bacteria</taxon>
        <taxon>Bacillati</taxon>
        <taxon>Actinomycetota</taxon>
        <taxon>Actinomycetes</taxon>
        <taxon>Pseudonocardiales</taxon>
        <taxon>Pseudonocardiaceae</taxon>
        <taxon>Goodfellowiella</taxon>
    </lineage>
</organism>
<evidence type="ECO:0000256" key="3">
    <source>
        <dbReference type="ARBA" id="ARBA00023163"/>
    </source>
</evidence>
<reference evidence="6" key="1">
    <citation type="submission" date="2022-06" db="EMBL/GenBank/DDBJ databases">
        <title>Genomic Encyclopedia of Archaeal and Bacterial Type Strains, Phase II (KMG-II): from individual species to whole genera.</title>
        <authorList>
            <person name="Goeker M."/>
        </authorList>
    </citation>
    <scope>NUCLEOTIDE SEQUENCE</scope>
    <source>
        <strain evidence="6">DSM 43935</strain>
    </source>
</reference>
<dbReference type="InterPro" id="IPR001647">
    <property type="entry name" value="HTH_TetR"/>
</dbReference>
<dbReference type="PROSITE" id="PS50977">
    <property type="entry name" value="HTH_TETR_2"/>
    <property type="match status" value="1"/>
</dbReference>
<sequence length="196" mass="21564">MGAVARPRKFDETSVLDAALDAFWRRGYEATSTRDLSDRTGIGPSSLYNTFGDKRQLYLRALRKYRETGTTEQVALLRRPGPAKERLRALMVAAIDLDLGGTDGPVGCFAINAAMETASSDPDVRAEVRRQFAEVEQALRETVARGQRDGEIDPTRDAAVLARQVLSTYYGLRVLGRVEADRDTLLAVVDSTLEGL</sequence>
<dbReference type="SUPFAM" id="SSF48498">
    <property type="entry name" value="Tetracyclin repressor-like, C-terminal domain"/>
    <property type="match status" value="1"/>
</dbReference>
<evidence type="ECO:0000256" key="2">
    <source>
        <dbReference type="ARBA" id="ARBA00023125"/>
    </source>
</evidence>
<name>A0AAE3GAH1_9PSEU</name>
<comment type="caution">
    <text evidence="6">The sequence shown here is derived from an EMBL/GenBank/DDBJ whole genome shotgun (WGS) entry which is preliminary data.</text>
</comment>
<evidence type="ECO:0000313" key="6">
    <source>
        <dbReference type="EMBL" id="MCP2164515.1"/>
    </source>
</evidence>
<dbReference type="PANTHER" id="PTHR47506">
    <property type="entry name" value="TRANSCRIPTIONAL REGULATORY PROTEIN"/>
    <property type="match status" value="1"/>
</dbReference>
<evidence type="ECO:0000313" key="7">
    <source>
        <dbReference type="Proteomes" id="UP001206128"/>
    </source>
</evidence>
<evidence type="ECO:0000256" key="1">
    <source>
        <dbReference type="ARBA" id="ARBA00023015"/>
    </source>
</evidence>
<keyword evidence="1" id="KW-0805">Transcription regulation</keyword>
<evidence type="ECO:0000259" key="5">
    <source>
        <dbReference type="PROSITE" id="PS50977"/>
    </source>
</evidence>
<keyword evidence="3" id="KW-0804">Transcription</keyword>
<dbReference type="PRINTS" id="PR00455">
    <property type="entry name" value="HTHTETR"/>
</dbReference>
<dbReference type="Gene3D" id="1.10.357.10">
    <property type="entry name" value="Tetracycline Repressor, domain 2"/>
    <property type="match status" value="1"/>
</dbReference>
<feature type="domain" description="HTH tetR-type" evidence="5">
    <location>
        <begin position="9"/>
        <end position="69"/>
    </location>
</feature>
<accession>A0AAE3GAH1</accession>
<dbReference type="InterPro" id="IPR009057">
    <property type="entry name" value="Homeodomain-like_sf"/>
</dbReference>
<proteinExistence type="predicted"/>
<dbReference type="GO" id="GO:0003677">
    <property type="term" value="F:DNA binding"/>
    <property type="evidence" value="ECO:0007669"/>
    <property type="project" value="UniProtKB-UniRule"/>
</dbReference>
<dbReference type="Pfam" id="PF00440">
    <property type="entry name" value="TetR_N"/>
    <property type="match status" value="1"/>
</dbReference>
<gene>
    <name evidence="6" type="ORF">LX83_001355</name>
</gene>
<keyword evidence="7" id="KW-1185">Reference proteome</keyword>
<dbReference type="InterPro" id="IPR036271">
    <property type="entry name" value="Tet_transcr_reg_TetR-rel_C_sf"/>
</dbReference>
<evidence type="ECO:0000256" key="4">
    <source>
        <dbReference type="PROSITE-ProRule" id="PRU00335"/>
    </source>
</evidence>
<dbReference type="Proteomes" id="UP001206128">
    <property type="component" value="Unassembled WGS sequence"/>
</dbReference>